<dbReference type="EMBL" id="CP136890">
    <property type="protein sequence ID" value="WOK91508.1"/>
    <property type="molecule type" value="Genomic_DNA"/>
</dbReference>
<dbReference type="SUPFAM" id="SSF52058">
    <property type="entry name" value="L domain-like"/>
    <property type="match status" value="1"/>
</dbReference>
<protein>
    <submittedName>
        <fullName evidence="2">F-box/LRR-repeat protein</fullName>
    </submittedName>
</protein>
<evidence type="ECO:0000259" key="1">
    <source>
        <dbReference type="Pfam" id="PF24758"/>
    </source>
</evidence>
<organism evidence="2 3">
    <name type="scientific">Canna indica</name>
    <name type="common">Indian-shot</name>
    <dbReference type="NCBI Taxonomy" id="4628"/>
    <lineage>
        <taxon>Eukaryota</taxon>
        <taxon>Viridiplantae</taxon>
        <taxon>Streptophyta</taxon>
        <taxon>Embryophyta</taxon>
        <taxon>Tracheophyta</taxon>
        <taxon>Spermatophyta</taxon>
        <taxon>Magnoliopsida</taxon>
        <taxon>Liliopsida</taxon>
        <taxon>Zingiberales</taxon>
        <taxon>Cannaceae</taxon>
        <taxon>Canna</taxon>
    </lineage>
</organism>
<dbReference type="Proteomes" id="UP001327560">
    <property type="component" value="Chromosome 1"/>
</dbReference>
<evidence type="ECO:0000313" key="3">
    <source>
        <dbReference type="Proteomes" id="UP001327560"/>
    </source>
</evidence>
<reference evidence="2 3" key="1">
    <citation type="submission" date="2023-10" db="EMBL/GenBank/DDBJ databases">
        <title>Chromosome-scale genome assembly provides insights into flower coloration mechanisms of Canna indica.</title>
        <authorList>
            <person name="Li C."/>
        </authorList>
    </citation>
    <scope>NUCLEOTIDE SEQUENCE [LARGE SCALE GENOMIC DNA]</scope>
    <source>
        <tissue evidence="2">Flower</tissue>
    </source>
</reference>
<dbReference type="InterPro" id="IPR032675">
    <property type="entry name" value="LRR_dom_sf"/>
</dbReference>
<evidence type="ECO:0000313" key="2">
    <source>
        <dbReference type="EMBL" id="WOK91508.1"/>
    </source>
</evidence>
<dbReference type="PANTHER" id="PTHR32212:SF454">
    <property type="entry name" value="F-BOX DOMAIN, LEUCINE-RICH REPEAT DOMAIN, L DOMAIN-CONTAINING PROTEIN"/>
    <property type="match status" value="1"/>
</dbReference>
<dbReference type="InterPro" id="IPR055411">
    <property type="entry name" value="LRR_FXL15/At3g58940/PEG3-like"/>
</dbReference>
<keyword evidence="3" id="KW-1185">Reference proteome</keyword>
<dbReference type="Gene3D" id="3.80.10.10">
    <property type="entry name" value="Ribonuclease Inhibitor"/>
    <property type="match status" value="1"/>
</dbReference>
<feature type="domain" description="F-box/LRR-repeat protein 15/At3g58940/PEG3-like LRR" evidence="1">
    <location>
        <begin position="125"/>
        <end position="251"/>
    </location>
</feature>
<dbReference type="AlphaFoldDB" id="A0AAQ3PWT5"/>
<accession>A0AAQ3PWT5</accession>
<dbReference type="InterPro" id="IPR036047">
    <property type="entry name" value="F-box-like_dom_sf"/>
</dbReference>
<dbReference type="PANTHER" id="PTHR32212">
    <property type="entry name" value="CYCLIN-LIKE F-BOX"/>
    <property type="match status" value="1"/>
</dbReference>
<dbReference type="Pfam" id="PF24758">
    <property type="entry name" value="LRR_At5g56370"/>
    <property type="match status" value="1"/>
</dbReference>
<name>A0AAQ3PWT5_9LILI</name>
<gene>
    <name evidence="2" type="ORF">Cni_G00199</name>
</gene>
<proteinExistence type="predicted"/>
<sequence>MKKMKKTKKTSPPPLQDGRRRSLKRLKCTNVENRISSLPDEIILSIVSMLPIKEWFAAVTTIAGSKDWRRLTSLLPRCEHFSLEFSASNLTFLPPFPRALVRRLDLIIYRYLPTGAIWRVIEYAKDASVEELNIYNKIYRDAAFIPYPVLDINSLRALSLDRCTFFNFRGQPTPRISCSFLQTLMLEGCYIHQNILNLIILNCPLLETVYLSGCKGFDARIYSRSLKNLYILDPLKSFRSIDINAPNLEIMQIRISQIKLQELQIQAPKVQEVQLDFSHPLRIAKDGGLRRFLQAAEDLKVFELNAAATKVVPTRANKRVATFSLQNERLKNLYCLSHHLEKVNMDVLMKAPYEDFLRLIMSEAKAMKKMRLAVPNCCIKKATEDVLSLRTGHSVETLVSQDDVVHIKMRF</sequence>
<dbReference type="SUPFAM" id="SSF81383">
    <property type="entry name" value="F-box domain"/>
    <property type="match status" value="1"/>
</dbReference>